<evidence type="ECO:0000313" key="2">
    <source>
        <dbReference type="EMBL" id="HJF39711.1"/>
    </source>
</evidence>
<keyword evidence="1" id="KW-1133">Transmembrane helix</keyword>
<dbReference type="Proteomes" id="UP000196258">
    <property type="component" value="Unassembled WGS sequence"/>
</dbReference>
<feature type="transmembrane region" description="Helical" evidence="1">
    <location>
        <begin position="174"/>
        <end position="196"/>
    </location>
</feature>
<feature type="transmembrane region" description="Helical" evidence="1">
    <location>
        <begin position="553"/>
        <end position="579"/>
    </location>
</feature>
<organism evidence="3 4">
    <name type="scientific">Thomasclavelia spiroformis</name>
    <dbReference type="NCBI Taxonomy" id="29348"/>
    <lineage>
        <taxon>Bacteria</taxon>
        <taxon>Bacillati</taxon>
        <taxon>Bacillota</taxon>
        <taxon>Erysipelotrichia</taxon>
        <taxon>Erysipelotrichales</taxon>
        <taxon>Coprobacillaceae</taxon>
        <taxon>Thomasclavelia</taxon>
    </lineage>
</organism>
<reference evidence="2" key="3">
    <citation type="journal article" date="2021" name="PeerJ">
        <title>Extensive microbial diversity within the chicken gut microbiome revealed by metagenomics and culture.</title>
        <authorList>
            <person name="Gilroy R."/>
            <person name="Ravi A."/>
            <person name="Getino M."/>
            <person name="Pursley I."/>
            <person name="Horton D.L."/>
            <person name="Alikhan N.F."/>
            <person name="Baker D."/>
            <person name="Gharbi K."/>
            <person name="Hall N."/>
            <person name="Watson M."/>
            <person name="Adriaenssens E.M."/>
            <person name="Foster-Nyarko E."/>
            <person name="Jarju S."/>
            <person name="Secka A."/>
            <person name="Antonio M."/>
            <person name="Oren A."/>
            <person name="Chaudhuri R.R."/>
            <person name="La Ragione R."/>
            <person name="Hildebrand F."/>
            <person name="Pallen M.J."/>
        </authorList>
    </citation>
    <scope>NUCLEOTIDE SEQUENCE</scope>
    <source>
        <strain evidence="2">CHK193-16274</strain>
    </source>
</reference>
<keyword evidence="1" id="KW-0812">Transmembrane</keyword>
<dbReference type="AlphaFoldDB" id="A0A1Y4Q321"/>
<feature type="transmembrane region" description="Helical" evidence="1">
    <location>
        <begin position="301"/>
        <end position="325"/>
    </location>
</feature>
<feature type="transmembrane region" description="Helical" evidence="1">
    <location>
        <begin position="631"/>
        <end position="652"/>
    </location>
</feature>
<feature type="transmembrane region" description="Helical" evidence="1">
    <location>
        <begin position="225"/>
        <end position="243"/>
    </location>
</feature>
<proteinExistence type="predicted"/>
<gene>
    <name evidence="3" type="ORF">B5E91_02115</name>
    <name evidence="2" type="ORF">K8V91_02195</name>
</gene>
<evidence type="ECO:0000313" key="3">
    <source>
        <dbReference type="EMBL" id="OUQ06098.1"/>
    </source>
</evidence>
<dbReference type="EMBL" id="DYWV01000072">
    <property type="protein sequence ID" value="HJF39711.1"/>
    <property type="molecule type" value="Genomic_DNA"/>
</dbReference>
<dbReference type="Proteomes" id="UP000749320">
    <property type="component" value="Unassembled WGS sequence"/>
</dbReference>
<evidence type="ECO:0000313" key="4">
    <source>
        <dbReference type="Proteomes" id="UP000196258"/>
    </source>
</evidence>
<comment type="caution">
    <text evidence="3">The sequence shown here is derived from an EMBL/GenBank/DDBJ whole genome shotgun (WGS) entry which is preliminary data.</text>
</comment>
<dbReference type="RefSeq" id="WP_087254504.1">
    <property type="nucleotide sequence ID" value="NZ_CAKNPG010000014.1"/>
</dbReference>
<reference evidence="2" key="4">
    <citation type="submission" date="2021-09" db="EMBL/GenBank/DDBJ databases">
        <authorList>
            <person name="Gilroy R."/>
        </authorList>
    </citation>
    <scope>NUCLEOTIDE SEQUENCE</scope>
    <source>
        <strain evidence="2">CHK193-16274</strain>
    </source>
</reference>
<evidence type="ECO:0000256" key="1">
    <source>
        <dbReference type="SAM" id="Phobius"/>
    </source>
</evidence>
<accession>A0A1Y4Q321</accession>
<reference evidence="3" key="2">
    <citation type="journal article" date="2018" name="BMC Genomics">
        <title>Whole genome sequencing and function prediction of 133 gut anaerobes isolated from chicken caecum in pure cultures.</title>
        <authorList>
            <person name="Medvecky M."/>
            <person name="Cejkova D."/>
            <person name="Polansky O."/>
            <person name="Karasova D."/>
            <person name="Kubasova T."/>
            <person name="Cizek A."/>
            <person name="Rychlik I."/>
        </authorList>
    </citation>
    <scope>NUCLEOTIDE SEQUENCE</scope>
    <source>
        <strain evidence="3">An149</strain>
    </source>
</reference>
<keyword evidence="1" id="KW-0472">Membrane</keyword>
<feature type="transmembrane region" description="Helical" evidence="1">
    <location>
        <begin position="604"/>
        <end position="625"/>
    </location>
</feature>
<evidence type="ECO:0008006" key="5">
    <source>
        <dbReference type="Google" id="ProtNLM"/>
    </source>
</evidence>
<sequence length="668" mass="75063">MNKISIRLTSFLLAIFSYVLIFQNIVSNQEQIPLNTNEQFEINIANTLITKEELALELDKIVDTNNAILIKIATPTNDYENKKDIIYFGSKKPISNDLVVTGNKINWLDAKLTGELISSKNIGSRPLYGTYATDNNADFKHDIEQWAIENGIDIEWTATPSLLKDIYYNLVHNGVGNVILTAFLLFISSMIAWFVLRAKGRSIRLLGGVELNKIHKEDTLAISKLFIPSYITALFIFLLYIGVSRGIRQIPLVVTNSLIILVVLTVISLVVTYGMSIIVKPKSEHIAKRIIPLKRFKQLSVGTRIISIILALLIVPSTITSAYVLQQLSHEYSLWENMQSNVSLSFGDLDSLETEKMRQHVEKFFLTMEKNNNLSLSLVIDKSIELNKEEYGGYDHIIITDRSWINSFNIGIEKNGKGGKLTKIELNALDKPLQDFLTAQMPLWTKTQEVQPKGVEFYEFVGKNFLGLPPNVGSGGSTVQATNPLIILIDSPSEILDILGFTLPACSSGNVVFPNEQLLRTELNKSPIKEFVISIDTIADVALAQAQKFEKEAIFYIVACILIFISMVFAGILTAQLWVNENKKRIFTLHTFGKSYKEIIMPNFIKECCVAILTIFVGAIISFVIRRPDIITVIIVSIAILILYSLSSFIAYHICTRQAFYRVATRND</sequence>
<feature type="transmembrane region" description="Helical" evidence="1">
    <location>
        <begin position="258"/>
        <end position="280"/>
    </location>
</feature>
<name>A0A1Y4Q321_9FIRM</name>
<dbReference type="EMBL" id="NFLB01000002">
    <property type="protein sequence ID" value="OUQ06098.1"/>
    <property type="molecule type" value="Genomic_DNA"/>
</dbReference>
<protein>
    <recommendedName>
        <fullName evidence="5">ABC transporter permease</fullName>
    </recommendedName>
</protein>
<reference evidence="4" key="1">
    <citation type="submission" date="2017-04" db="EMBL/GenBank/DDBJ databases">
        <title>Function of individual gut microbiota members based on whole genome sequencing of pure cultures obtained from chicken caecum.</title>
        <authorList>
            <person name="Medvecky M."/>
            <person name="Cejkova D."/>
            <person name="Polansky O."/>
            <person name="Karasova D."/>
            <person name="Kubasova T."/>
            <person name="Cizek A."/>
            <person name="Rychlik I."/>
        </authorList>
    </citation>
    <scope>NUCLEOTIDE SEQUENCE [LARGE SCALE GENOMIC DNA]</scope>
    <source>
        <strain evidence="4">An149</strain>
    </source>
</reference>